<comment type="caution">
    <text evidence="2">The sequence shown here is derived from an EMBL/GenBank/DDBJ whole genome shotgun (WGS) entry which is preliminary data.</text>
</comment>
<gene>
    <name evidence="2" type="ORF">thalar_00467</name>
</gene>
<dbReference type="HOGENOM" id="CLU_3218251_0_0_5"/>
<dbReference type="AlphaFoldDB" id="S9QHT6"/>
<dbReference type="EMBL" id="AONI01000006">
    <property type="protein sequence ID" value="EPX81021.1"/>
    <property type="molecule type" value="Genomic_DNA"/>
</dbReference>
<keyword evidence="3" id="KW-1185">Reference proteome</keyword>
<dbReference type="STRING" id="1123360.thalar_00467"/>
<evidence type="ECO:0000313" key="3">
    <source>
        <dbReference type="Proteomes" id="UP000015351"/>
    </source>
</evidence>
<evidence type="ECO:0000256" key="1">
    <source>
        <dbReference type="SAM" id="MobiDB-lite"/>
    </source>
</evidence>
<evidence type="ECO:0000313" key="2">
    <source>
        <dbReference type="EMBL" id="EPX81021.1"/>
    </source>
</evidence>
<name>S9QHT6_9RHOB</name>
<sequence length="44" mass="4771">MCGVHGGSFPKRQRKILAPFKANSAQPEAVKATRHHSVAPPCCR</sequence>
<proteinExistence type="predicted"/>
<organism evidence="2 3">
    <name type="scientific">Litoreibacter arenae DSM 19593</name>
    <dbReference type="NCBI Taxonomy" id="1123360"/>
    <lineage>
        <taxon>Bacteria</taxon>
        <taxon>Pseudomonadati</taxon>
        <taxon>Pseudomonadota</taxon>
        <taxon>Alphaproteobacteria</taxon>
        <taxon>Rhodobacterales</taxon>
        <taxon>Roseobacteraceae</taxon>
        <taxon>Litoreibacter</taxon>
    </lineage>
</organism>
<dbReference type="Proteomes" id="UP000015351">
    <property type="component" value="Unassembled WGS sequence"/>
</dbReference>
<accession>S9QHT6</accession>
<protein>
    <submittedName>
        <fullName evidence="2">Uncharacterized protein</fullName>
    </submittedName>
</protein>
<reference evidence="3" key="1">
    <citation type="journal article" date="2013" name="Stand. Genomic Sci.">
        <title>Genome sequence of the Litoreibacter arenae type strain (DSM 19593(T)), a member of the Roseobacter clade isolated from sea sand.</title>
        <authorList>
            <person name="Riedel T."/>
            <person name="Fiebig A."/>
            <person name="Petersen J."/>
            <person name="Gronow S."/>
            <person name="Kyrpides N.C."/>
            <person name="Goker M."/>
            <person name="Klenk H.P."/>
        </authorList>
    </citation>
    <scope>NUCLEOTIDE SEQUENCE [LARGE SCALE GENOMIC DNA]</scope>
    <source>
        <strain evidence="3">DSM 19593</strain>
    </source>
</reference>
<feature type="region of interest" description="Disordered" evidence="1">
    <location>
        <begin position="22"/>
        <end position="44"/>
    </location>
</feature>